<proteinExistence type="predicted"/>
<feature type="transmembrane region" description="Helical" evidence="6">
    <location>
        <begin position="218"/>
        <end position="236"/>
    </location>
</feature>
<dbReference type="Proteomes" id="UP000076476">
    <property type="component" value="Unassembled WGS sequence"/>
</dbReference>
<evidence type="ECO:0000256" key="4">
    <source>
        <dbReference type="ARBA" id="ARBA00022989"/>
    </source>
</evidence>
<feature type="domain" description="ResB-like" evidence="7">
    <location>
        <begin position="432"/>
        <end position="524"/>
    </location>
</feature>
<protein>
    <submittedName>
        <fullName evidence="9">Cytochrome C biogenesis protein</fullName>
    </submittedName>
</protein>
<feature type="transmembrane region" description="Helical" evidence="6">
    <location>
        <begin position="126"/>
        <end position="148"/>
    </location>
</feature>
<dbReference type="PANTHER" id="PTHR31566">
    <property type="entry name" value="CYTOCHROME C BIOGENESIS PROTEIN CCS1, CHLOROPLASTIC"/>
    <property type="match status" value="1"/>
</dbReference>
<dbReference type="PANTHER" id="PTHR31566:SF0">
    <property type="entry name" value="CYTOCHROME C BIOGENESIS PROTEIN CCS1, CHLOROPLASTIC"/>
    <property type="match status" value="1"/>
</dbReference>
<reference evidence="9 10" key="1">
    <citation type="submission" date="2016-04" db="EMBL/GenBank/DDBJ databases">
        <title>Draft genome sequence of Aeribacillus pallidus 8m3 from petroleum reservoir.</title>
        <authorList>
            <person name="Poltaraus A.B."/>
            <person name="Nazina T.N."/>
            <person name="Tourova T.P."/>
            <person name="Malakho S.M."/>
            <person name="Korshunova A.V."/>
            <person name="Sokolova D.S."/>
        </authorList>
    </citation>
    <scope>NUCLEOTIDE SEQUENCE [LARGE SCALE GENOMIC DNA]</scope>
    <source>
        <strain evidence="9 10">8m3</strain>
    </source>
</reference>
<feature type="transmembrane region" description="Helical" evidence="6">
    <location>
        <begin position="470"/>
        <end position="492"/>
    </location>
</feature>
<dbReference type="InterPro" id="IPR007816">
    <property type="entry name" value="ResB-like_domain"/>
</dbReference>
<keyword evidence="4 6" id="KW-1133">Transmembrane helix</keyword>
<evidence type="ECO:0000256" key="2">
    <source>
        <dbReference type="ARBA" id="ARBA00022692"/>
    </source>
</evidence>
<evidence type="ECO:0000256" key="5">
    <source>
        <dbReference type="ARBA" id="ARBA00023136"/>
    </source>
</evidence>
<keyword evidence="2 6" id="KW-0812">Transmembrane</keyword>
<accession>A0A164B3R6</accession>
<comment type="subcellular location">
    <subcellularLocation>
        <location evidence="1">Membrane</location>
        <topology evidence="1">Multi-pass membrane protein</topology>
    </subcellularLocation>
</comment>
<dbReference type="Pfam" id="PF05140">
    <property type="entry name" value="ResB"/>
    <property type="match status" value="2"/>
</dbReference>
<keyword evidence="3" id="KW-0201">Cytochrome c-type biogenesis</keyword>
<evidence type="ECO:0000313" key="11">
    <source>
        <dbReference type="Proteomes" id="UP000214606"/>
    </source>
</evidence>
<evidence type="ECO:0000313" key="10">
    <source>
        <dbReference type="Proteomes" id="UP000076476"/>
    </source>
</evidence>
<feature type="domain" description="ResB-like" evidence="7">
    <location>
        <begin position="67"/>
        <end position="430"/>
    </location>
</feature>
<evidence type="ECO:0000256" key="3">
    <source>
        <dbReference type="ARBA" id="ARBA00022748"/>
    </source>
</evidence>
<dbReference type="InterPro" id="IPR023494">
    <property type="entry name" value="Cyt_c_bgen_Ccs1/CcsB/ResB"/>
</dbReference>
<organism evidence="9 10">
    <name type="scientific">Aeribacillus pallidus</name>
    <dbReference type="NCBI Taxonomy" id="33936"/>
    <lineage>
        <taxon>Bacteria</taxon>
        <taxon>Bacillati</taxon>
        <taxon>Bacillota</taxon>
        <taxon>Bacilli</taxon>
        <taxon>Bacillales</taxon>
        <taxon>Bacillaceae</taxon>
        <taxon>Aeribacillus</taxon>
    </lineage>
</organism>
<accession>A0A165XD58</accession>
<keyword evidence="10" id="KW-1185">Reference proteome</keyword>
<dbReference type="EMBL" id="CP017703">
    <property type="protein sequence ID" value="ASS91782.1"/>
    <property type="molecule type" value="Genomic_DNA"/>
</dbReference>
<name>A0A165XD58_9BACI</name>
<reference evidence="8 11" key="2">
    <citation type="submission" date="2016-10" db="EMBL/GenBank/DDBJ databases">
        <title>The whole genome sequencing and assembly of Aeribacillus pallidus KCTC3564 strain.</title>
        <authorList>
            <person name="Lee Y.-J."/>
            <person name="Park M.-K."/>
            <person name="Yi H."/>
            <person name="Bahn Y.-S."/>
            <person name="Kim J.F."/>
            <person name="Lee D.-W."/>
        </authorList>
    </citation>
    <scope>NUCLEOTIDE SEQUENCE [LARGE SCALE GENOMIC DNA]</scope>
    <source>
        <strain evidence="8 11">KCTC3564</strain>
    </source>
</reference>
<feature type="transmembrane region" description="Helical" evidence="6">
    <location>
        <begin position="69"/>
        <end position="87"/>
    </location>
</feature>
<dbReference type="GO" id="GO:0017004">
    <property type="term" value="P:cytochrome complex assembly"/>
    <property type="evidence" value="ECO:0007669"/>
    <property type="project" value="UniProtKB-KW"/>
</dbReference>
<dbReference type="KEGG" id="apak:AP3564_17405"/>
<dbReference type="RefSeq" id="WP_063388627.1">
    <property type="nucleotide sequence ID" value="NZ_CP017703.1"/>
</dbReference>
<evidence type="ECO:0000256" key="1">
    <source>
        <dbReference type="ARBA" id="ARBA00004141"/>
    </source>
</evidence>
<dbReference type="OrthoDB" id="9770923at2"/>
<dbReference type="EMBL" id="LWBR01000035">
    <property type="protein sequence ID" value="KZN95893.1"/>
    <property type="molecule type" value="Genomic_DNA"/>
</dbReference>
<dbReference type="AlphaFoldDB" id="A0A165XD58"/>
<evidence type="ECO:0000259" key="7">
    <source>
        <dbReference type="Pfam" id="PF05140"/>
    </source>
</evidence>
<evidence type="ECO:0000313" key="8">
    <source>
        <dbReference type="EMBL" id="ASS91782.1"/>
    </source>
</evidence>
<keyword evidence="5 6" id="KW-0472">Membrane</keyword>
<gene>
    <name evidence="8" type="ORF">AP3564_17405</name>
    <name evidence="9" type="ORF">AZI98_12555</name>
</gene>
<evidence type="ECO:0000313" key="9">
    <source>
        <dbReference type="EMBL" id="KZN95893.1"/>
    </source>
</evidence>
<dbReference type="GO" id="GO:0016020">
    <property type="term" value="C:membrane"/>
    <property type="evidence" value="ECO:0007669"/>
    <property type="project" value="UniProtKB-SubCell"/>
</dbReference>
<sequence>MNHVKCECGHVNPFGTVLCENCGRALAAEGEGNSEKLHDMRYDGSARRSQTYNKTIVDKVWNFFSSVKVGVWLIVITLIASAIGTIFPQELYIPSNVTPEQFYKDEYGILGQLYYQLGFHRLYGSWWYMTLIASIGISLVICSLDRVIPLYRALKNQGVSRHESFLKRQRLFSESYVDNIEKNVEQVKKNLTARRYRIREENGNILAEKNRFSRWGPYVNHIGLIIFLIGAMLRFFPGMYVDEVLWLREGETKEIPGTNGEYYLKHHQFILETYQKEKEKDVFQEAIDRVGDGSVAKNFQSNVTLYKKQGDSLPGEEPKLKEVKDFSIRVNEPLKFDSYAVYQVNYKLNELNKMTFDLIDKKSGKSFGKVVIDLLNPEKKYDLGNGYAVEIASYLPDFYFDDEGNPATRSRVPNNPAFVFKMIAPDRPKGETSFVAIQQTIEPNENNKYKMKFSGIETKNLTGLVVRKDLTLWVLGVGGAIFMIGLIQGLYWQHRRIWLKADNGKIMLAGHTNKNWFGLKNELDIILRDTEIQKPVDQKQLKE</sequence>
<dbReference type="STRING" id="33936.AZI98_12555"/>
<dbReference type="Proteomes" id="UP000214606">
    <property type="component" value="Chromosome"/>
</dbReference>
<evidence type="ECO:0000256" key="6">
    <source>
        <dbReference type="SAM" id="Phobius"/>
    </source>
</evidence>